<feature type="transmembrane region" description="Helical" evidence="6">
    <location>
        <begin position="26"/>
        <end position="46"/>
    </location>
</feature>
<evidence type="ECO:0000256" key="5">
    <source>
        <dbReference type="ARBA" id="ARBA00023136"/>
    </source>
</evidence>
<name>X0VZQ1_9ZZZZ</name>
<dbReference type="AlphaFoldDB" id="X0VZQ1"/>
<dbReference type="GO" id="GO:0017004">
    <property type="term" value="P:cytochrome complex assembly"/>
    <property type="evidence" value="ECO:0007669"/>
    <property type="project" value="InterPro"/>
</dbReference>
<comment type="similarity">
    <text evidence="2">Belongs to the CcmB/CycW/HelB family.</text>
</comment>
<dbReference type="Pfam" id="PF03379">
    <property type="entry name" value="CcmB"/>
    <property type="match status" value="1"/>
</dbReference>
<evidence type="ECO:0000256" key="2">
    <source>
        <dbReference type="ARBA" id="ARBA00010544"/>
    </source>
</evidence>
<dbReference type="InterPro" id="IPR003544">
    <property type="entry name" value="Cyt_c_biogenesis_CcmB"/>
</dbReference>
<dbReference type="EMBL" id="BARS01035918">
    <property type="protein sequence ID" value="GAG23959.1"/>
    <property type="molecule type" value="Genomic_DNA"/>
</dbReference>
<reference evidence="7" key="1">
    <citation type="journal article" date="2014" name="Front. Microbiol.">
        <title>High frequency of phylogenetically diverse reductive dehalogenase-homologous genes in deep subseafloor sedimentary metagenomes.</title>
        <authorList>
            <person name="Kawai M."/>
            <person name="Futagami T."/>
            <person name="Toyoda A."/>
            <person name="Takaki Y."/>
            <person name="Nishi S."/>
            <person name="Hori S."/>
            <person name="Arai W."/>
            <person name="Tsubouchi T."/>
            <person name="Morono Y."/>
            <person name="Uchiyama I."/>
            <person name="Ito T."/>
            <person name="Fujiyama A."/>
            <person name="Inagaki F."/>
            <person name="Takami H."/>
        </authorList>
    </citation>
    <scope>NUCLEOTIDE SEQUENCE</scope>
    <source>
        <strain evidence="7">Expedition CK06-06</strain>
    </source>
</reference>
<evidence type="ECO:0000256" key="6">
    <source>
        <dbReference type="SAM" id="Phobius"/>
    </source>
</evidence>
<evidence type="ECO:0000313" key="7">
    <source>
        <dbReference type="EMBL" id="GAG23959.1"/>
    </source>
</evidence>
<evidence type="ECO:0000256" key="3">
    <source>
        <dbReference type="ARBA" id="ARBA00022692"/>
    </source>
</evidence>
<keyword evidence="3 6" id="KW-0812">Transmembrane</keyword>
<comment type="subcellular location">
    <subcellularLocation>
        <location evidence="1">Membrane</location>
        <topology evidence="1">Multi-pass membrane protein</topology>
    </subcellularLocation>
</comment>
<gene>
    <name evidence="7" type="ORF">S01H1_55270</name>
</gene>
<dbReference type="GO" id="GO:0016020">
    <property type="term" value="C:membrane"/>
    <property type="evidence" value="ECO:0007669"/>
    <property type="project" value="UniProtKB-SubCell"/>
</dbReference>
<protein>
    <submittedName>
        <fullName evidence="7">Uncharacterized protein</fullName>
    </submittedName>
</protein>
<sequence length="119" mass="12813">MLFMLVVEVLMLPVFTAFFGVNLFDLRLILVIILGTVGFASVGTILSAMTAQTRAREVLLPILLLPVAAPVLIAAVKATAGILDGLAMGEIARWMQLLVAFAVIFPAVAFMTFDYVVKE</sequence>
<proteinExistence type="inferred from homology"/>
<accession>X0VZQ1</accession>
<keyword evidence="5 6" id="KW-0472">Membrane</keyword>
<evidence type="ECO:0000256" key="4">
    <source>
        <dbReference type="ARBA" id="ARBA00022989"/>
    </source>
</evidence>
<dbReference type="GO" id="GO:0015232">
    <property type="term" value="F:heme transmembrane transporter activity"/>
    <property type="evidence" value="ECO:0007669"/>
    <property type="project" value="InterPro"/>
</dbReference>
<feature type="transmembrane region" description="Helical" evidence="6">
    <location>
        <begin position="94"/>
        <end position="117"/>
    </location>
</feature>
<evidence type="ECO:0000256" key="1">
    <source>
        <dbReference type="ARBA" id="ARBA00004141"/>
    </source>
</evidence>
<organism evidence="7">
    <name type="scientific">marine sediment metagenome</name>
    <dbReference type="NCBI Taxonomy" id="412755"/>
    <lineage>
        <taxon>unclassified sequences</taxon>
        <taxon>metagenomes</taxon>
        <taxon>ecological metagenomes</taxon>
    </lineage>
</organism>
<comment type="caution">
    <text evidence="7">The sequence shown here is derived from an EMBL/GenBank/DDBJ whole genome shotgun (WGS) entry which is preliminary data.</text>
</comment>
<feature type="transmembrane region" description="Helical" evidence="6">
    <location>
        <begin position="58"/>
        <end position="82"/>
    </location>
</feature>
<keyword evidence="4 6" id="KW-1133">Transmembrane helix</keyword>